<accession>A0A011V3V4</accession>
<name>A0A011V3V4_RUMAL</name>
<sequence>MEIEHIGSRAVVRVDNAELSELGLSFDSLRSRDISAKIFLAAVRAQVMNSIGVEISGDTKVSKCPEGVCIEMTVSLPIHFFHDPAEAFLSLKNTDIRGDIYILEGGYFTLPEGCDEVIAAKIKEHGRFLCHTHCDRYQI</sequence>
<protein>
    <submittedName>
        <fullName evidence="1">Uncharacterized protein</fullName>
    </submittedName>
</protein>
<organism evidence="1 2">
    <name type="scientific">Ruminococcus albus SY3</name>
    <dbReference type="NCBI Taxonomy" id="1341156"/>
    <lineage>
        <taxon>Bacteria</taxon>
        <taxon>Bacillati</taxon>
        <taxon>Bacillota</taxon>
        <taxon>Clostridia</taxon>
        <taxon>Eubacteriales</taxon>
        <taxon>Oscillospiraceae</taxon>
        <taxon>Ruminococcus</taxon>
    </lineage>
</organism>
<dbReference type="PATRIC" id="fig|1341156.4.peg.1727"/>
<evidence type="ECO:0000313" key="2">
    <source>
        <dbReference type="Proteomes" id="UP000021369"/>
    </source>
</evidence>
<dbReference type="AlphaFoldDB" id="A0A011V3V4"/>
<keyword evidence="2" id="KW-1185">Reference proteome</keyword>
<dbReference type="EMBL" id="JEOB01000002">
    <property type="protein sequence ID" value="EXM40142.1"/>
    <property type="molecule type" value="Genomic_DNA"/>
</dbReference>
<dbReference type="OrthoDB" id="1821872at2"/>
<dbReference type="RefSeq" id="WP_037286234.1">
    <property type="nucleotide sequence ID" value="NZ_JEOB01000002.1"/>
</dbReference>
<dbReference type="Proteomes" id="UP000021369">
    <property type="component" value="Unassembled WGS sequence"/>
</dbReference>
<reference evidence="1 2" key="1">
    <citation type="submission" date="2013-06" db="EMBL/GenBank/DDBJ databases">
        <title>Rumen cellulosomics: divergent fiber-degrading strategies revealed by comparative genome-wide analysis of six Ruminococcal strains.</title>
        <authorList>
            <person name="Dassa B."/>
            <person name="Borovok I."/>
            <person name="Lamed R."/>
            <person name="Flint H."/>
            <person name="Yeoman C.J."/>
            <person name="White B."/>
            <person name="Bayer E.A."/>
        </authorList>
    </citation>
    <scope>NUCLEOTIDE SEQUENCE [LARGE SCALE GENOMIC DNA]</scope>
    <source>
        <strain evidence="1 2">SY3</strain>
    </source>
</reference>
<proteinExistence type="predicted"/>
<gene>
    <name evidence="1" type="ORF">RASY3_06545</name>
</gene>
<comment type="caution">
    <text evidence="1">The sequence shown here is derived from an EMBL/GenBank/DDBJ whole genome shotgun (WGS) entry which is preliminary data.</text>
</comment>
<evidence type="ECO:0000313" key="1">
    <source>
        <dbReference type="EMBL" id="EXM40142.1"/>
    </source>
</evidence>